<evidence type="ECO:0000256" key="1">
    <source>
        <dbReference type="ARBA" id="ARBA00022737"/>
    </source>
</evidence>
<reference evidence="5" key="2">
    <citation type="submission" date="2014-06" db="EMBL/GenBank/DDBJ databases">
        <authorList>
            <person name="Genoscope - CEA"/>
        </authorList>
    </citation>
    <scope>NUCLEOTIDE SEQUENCE</scope>
</reference>
<sequence length="74" mass="8477">MRLMLILLRLGQLVSLLGSVSLQKCRRNLQILFSGGWRMRIALARALFILPDLLLLDEPMNHLEIPRLPSVVLM</sequence>
<dbReference type="SUPFAM" id="SSF52540">
    <property type="entry name" value="P-loop containing nucleoside triphosphate hydrolases"/>
    <property type="match status" value="1"/>
</dbReference>
<dbReference type="Proteomes" id="UP000028999">
    <property type="component" value="Unassembled WGS sequence"/>
</dbReference>
<protein>
    <submittedName>
        <fullName evidence="4">(rape) hypothetical protein</fullName>
    </submittedName>
    <submittedName>
        <fullName evidence="5">BnaA09g12150D protein</fullName>
    </submittedName>
</protein>
<dbReference type="GO" id="GO:0005524">
    <property type="term" value="F:ATP binding"/>
    <property type="evidence" value="ECO:0007669"/>
    <property type="project" value="InterPro"/>
</dbReference>
<keyword evidence="1" id="KW-0677">Repeat</keyword>
<proteinExistence type="predicted"/>
<dbReference type="GO" id="GO:0016887">
    <property type="term" value="F:ATP hydrolysis activity"/>
    <property type="evidence" value="ECO:0007669"/>
    <property type="project" value="InterPro"/>
</dbReference>
<evidence type="ECO:0000256" key="2">
    <source>
        <dbReference type="SAM" id="SignalP"/>
    </source>
</evidence>
<reference evidence="5 6" key="1">
    <citation type="journal article" date="2014" name="Science">
        <title>Plant genetics. Early allopolyploid evolution in the post-Neolithic Brassica napus oilseed genome.</title>
        <authorList>
            <person name="Chalhoub B."/>
            <person name="Denoeud F."/>
            <person name="Liu S."/>
            <person name="Parkin I.A."/>
            <person name="Tang H."/>
            <person name="Wang X."/>
            <person name="Chiquet J."/>
            <person name="Belcram H."/>
            <person name="Tong C."/>
            <person name="Samans B."/>
            <person name="Correa M."/>
            <person name="Da Silva C."/>
            <person name="Just J."/>
            <person name="Falentin C."/>
            <person name="Koh C.S."/>
            <person name="Le Clainche I."/>
            <person name="Bernard M."/>
            <person name="Bento P."/>
            <person name="Noel B."/>
            <person name="Labadie K."/>
            <person name="Alberti A."/>
            <person name="Charles M."/>
            <person name="Arnaud D."/>
            <person name="Guo H."/>
            <person name="Daviaud C."/>
            <person name="Alamery S."/>
            <person name="Jabbari K."/>
            <person name="Zhao M."/>
            <person name="Edger P.P."/>
            <person name="Chelaifa H."/>
            <person name="Tack D."/>
            <person name="Lassalle G."/>
            <person name="Mestiri I."/>
            <person name="Schnel N."/>
            <person name="Le Paslier M.C."/>
            <person name="Fan G."/>
            <person name="Renault V."/>
            <person name="Bayer P.E."/>
            <person name="Golicz A.A."/>
            <person name="Manoli S."/>
            <person name="Lee T.H."/>
            <person name="Thi V.H."/>
            <person name="Chalabi S."/>
            <person name="Hu Q."/>
            <person name="Fan C."/>
            <person name="Tollenaere R."/>
            <person name="Lu Y."/>
            <person name="Battail C."/>
            <person name="Shen J."/>
            <person name="Sidebottom C.H."/>
            <person name="Wang X."/>
            <person name="Canaguier A."/>
            <person name="Chauveau A."/>
            <person name="Berard A."/>
            <person name="Deniot G."/>
            <person name="Guan M."/>
            <person name="Liu Z."/>
            <person name="Sun F."/>
            <person name="Lim Y.P."/>
            <person name="Lyons E."/>
            <person name="Town C.D."/>
            <person name="Bancroft I."/>
            <person name="Wang X."/>
            <person name="Meng J."/>
            <person name="Ma J."/>
            <person name="Pires J.C."/>
            <person name="King G.J."/>
            <person name="Brunel D."/>
            <person name="Delourme R."/>
            <person name="Renard M."/>
            <person name="Aury J.M."/>
            <person name="Adams K.L."/>
            <person name="Batley J."/>
            <person name="Snowdon R.J."/>
            <person name="Tost J."/>
            <person name="Edwards D."/>
            <person name="Zhou Y."/>
            <person name="Hua W."/>
            <person name="Sharpe A.G."/>
            <person name="Paterson A.H."/>
            <person name="Guan C."/>
            <person name="Wincker P."/>
        </authorList>
    </citation>
    <scope>NUCLEOTIDE SEQUENCE [LARGE SCALE GENOMIC DNA]</scope>
    <source>
        <strain evidence="6">cv. Darmor-bzh</strain>
    </source>
</reference>
<evidence type="ECO:0000313" key="5">
    <source>
        <dbReference type="EMBL" id="CDY47836.1"/>
    </source>
</evidence>
<keyword evidence="2" id="KW-0732">Signal</keyword>
<dbReference type="PANTHER" id="PTHR19211:SF117">
    <property type="entry name" value="ATP-BINDING CASSETTE SUB-FAMILY F MEMBER 3"/>
    <property type="match status" value="1"/>
</dbReference>
<dbReference type="PaxDb" id="3708-A0A078ID67"/>
<evidence type="ECO:0000259" key="3">
    <source>
        <dbReference type="Pfam" id="PF00005"/>
    </source>
</evidence>
<gene>
    <name evidence="5" type="primary">BnaA09g12150D</name>
    <name evidence="4" type="ORF">DARMORV10_A09P14570.1</name>
    <name evidence="5" type="ORF">GSBRNA2T00088309001</name>
</gene>
<dbReference type="InterPro" id="IPR027417">
    <property type="entry name" value="P-loop_NTPase"/>
</dbReference>
<dbReference type="STRING" id="3708.A0A078ID67"/>
<evidence type="ECO:0000313" key="6">
    <source>
        <dbReference type="Proteomes" id="UP000028999"/>
    </source>
</evidence>
<evidence type="ECO:0000313" key="4">
    <source>
        <dbReference type="EMBL" id="CAF2039399.1"/>
    </source>
</evidence>
<feature type="chain" id="PRO_5040560930" evidence="2">
    <location>
        <begin position="20"/>
        <end position="74"/>
    </location>
</feature>
<dbReference type="EMBL" id="HG994363">
    <property type="protein sequence ID" value="CAF2039399.1"/>
    <property type="molecule type" value="Genomic_DNA"/>
</dbReference>
<name>A0A078ID67_BRANA</name>
<accession>A0A078ID67</accession>
<dbReference type="EMBL" id="LK032740">
    <property type="protein sequence ID" value="CDY47836.1"/>
    <property type="molecule type" value="Genomic_DNA"/>
</dbReference>
<dbReference type="PANTHER" id="PTHR19211">
    <property type="entry name" value="ATP-BINDING TRANSPORT PROTEIN-RELATED"/>
    <property type="match status" value="1"/>
</dbReference>
<dbReference type="Gramene" id="CDY47836">
    <property type="protein sequence ID" value="CDY47836"/>
    <property type="gene ID" value="GSBRNA2T00088309001"/>
</dbReference>
<feature type="domain" description="ABC transporter" evidence="3">
    <location>
        <begin position="20"/>
        <end position="61"/>
    </location>
</feature>
<organism evidence="5 6">
    <name type="scientific">Brassica napus</name>
    <name type="common">Rape</name>
    <dbReference type="NCBI Taxonomy" id="3708"/>
    <lineage>
        <taxon>Eukaryota</taxon>
        <taxon>Viridiplantae</taxon>
        <taxon>Streptophyta</taxon>
        <taxon>Embryophyta</taxon>
        <taxon>Tracheophyta</taxon>
        <taxon>Spermatophyta</taxon>
        <taxon>Magnoliopsida</taxon>
        <taxon>eudicotyledons</taxon>
        <taxon>Gunneridae</taxon>
        <taxon>Pentapetalae</taxon>
        <taxon>rosids</taxon>
        <taxon>malvids</taxon>
        <taxon>Brassicales</taxon>
        <taxon>Brassicaceae</taxon>
        <taxon>Brassiceae</taxon>
        <taxon>Brassica</taxon>
    </lineage>
</organism>
<reference evidence="4" key="3">
    <citation type="submission" date="2021-01" db="EMBL/GenBank/DDBJ databases">
        <authorList>
            <consortium name="Genoscope - CEA"/>
            <person name="William W."/>
        </authorList>
    </citation>
    <scope>NUCLEOTIDE SEQUENCE</scope>
</reference>
<dbReference type="Gene3D" id="3.40.50.300">
    <property type="entry name" value="P-loop containing nucleotide triphosphate hydrolases"/>
    <property type="match status" value="1"/>
</dbReference>
<dbReference type="Proteomes" id="UP001295469">
    <property type="component" value="Chromosome A09"/>
</dbReference>
<dbReference type="Pfam" id="PF00005">
    <property type="entry name" value="ABC_tran"/>
    <property type="match status" value="1"/>
</dbReference>
<dbReference type="InterPro" id="IPR003439">
    <property type="entry name" value="ABC_transporter-like_ATP-bd"/>
</dbReference>
<keyword evidence="6" id="KW-1185">Reference proteome</keyword>
<dbReference type="AlphaFoldDB" id="A0A078ID67"/>
<dbReference type="InterPro" id="IPR050611">
    <property type="entry name" value="ABCF"/>
</dbReference>
<feature type="signal peptide" evidence="2">
    <location>
        <begin position="1"/>
        <end position="19"/>
    </location>
</feature>